<gene>
    <name evidence="1" type="ORF">LCGC14_1607180</name>
</gene>
<accession>A0A0F9KQ80</accession>
<organism evidence="1">
    <name type="scientific">marine sediment metagenome</name>
    <dbReference type="NCBI Taxonomy" id="412755"/>
    <lineage>
        <taxon>unclassified sequences</taxon>
        <taxon>metagenomes</taxon>
        <taxon>ecological metagenomes</taxon>
    </lineage>
</organism>
<protein>
    <submittedName>
        <fullName evidence="1">Uncharacterized protein</fullName>
    </submittedName>
</protein>
<comment type="caution">
    <text evidence="1">The sequence shown here is derived from an EMBL/GenBank/DDBJ whole genome shotgun (WGS) entry which is preliminary data.</text>
</comment>
<dbReference type="AlphaFoldDB" id="A0A0F9KQ80"/>
<proteinExistence type="predicted"/>
<name>A0A0F9KQ80_9ZZZZ</name>
<dbReference type="EMBL" id="LAZR01012967">
    <property type="protein sequence ID" value="KKM24228.1"/>
    <property type="molecule type" value="Genomic_DNA"/>
</dbReference>
<sequence>MDDKMMIRIIASILIPIMPWLKIKAKATILPVLSTMPI</sequence>
<reference evidence="1" key="1">
    <citation type="journal article" date="2015" name="Nature">
        <title>Complex archaea that bridge the gap between prokaryotes and eukaryotes.</title>
        <authorList>
            <person name="Spang A."/>
            <person name="Saw J.H."/>
            <person name="Jorgensen S.L."/>
            <person name="Zaremba-Niedzwiedzka K."/>
            <person name="Martijn J."/>
            <person name="Lind A.E."/>
            <person name="van Eijk R."/>
            <person name="Schleper C."/>
            <person name="Guy L."/>
            <person name="Ettema T.J."/>
        </authorList>
    </citation>
    <scope>NUCLEOTIDE SEQUENCE</scope>
</reference>
<evidence type="ECO:0000313" key="1">
    <source>
        <dbReference type="EMBL" id="KKM24228.1"/>
    </source>
</evidence>